<feature type="domain" description="TadE-like" evidence="1">
    <location>
        <begin position="13"/>
        <end position="53"/>
    </location>
</feature>
<evidence type="ECO:0000313" key="3">
    <source>
        <dbReference type="Proteomes" id="UP000321617"/>
    </source>
</evidence>
<dbReference type="Pfam" id="PF07811">
    <property type="entry name" value="TadE"/>
    <property type="match status" value="1"/>
</dbReference>
<dbReference type="EMBL" id="VLLL01000007">
    <property type="protein sequence ID" value="TWJ10771.1"/>
    <property type="molecule type" value="Genomic_DNA"/>
</dbReference>
<dbReference type="NCBIfam" id="NF041390">
    <property type="entry name" value="TadE_Rv3655c"/>
    <property type="match status" value="1"/>
</dbReference>
<dbReference type="InterPro" id="IPR049790">
    <property type="entry name" value="Rv3655c/TadE"/>
</dbReference>
<name>A0A562UYQ6_9ACTN</name>
<dbReference type="AlphaFoldDB" id="A0A562UYQ6"/>
<organism evidence="2 3">
    <name type="scientific">Stackebrandtia albiflava</name>
    <dbReference type="NCBI Taxonomy" id="406432"/>
    <lineage>
        <taxon>Bacteria</taxon>
        <taxon>Bacillati</taxon>
        <taxon>Actinomycetota</taxon>
        <taxon>Actinomycetes</taxon>
        <taxon>Glycomycetales</taxon>
        <taxon>Glycomycetaceae</taxon>
        <taxon>Stackebrandtia</taxon>
    </lineage>
</organism>
<proteinExistence type="predicted"/>
<comment type="caution">
    <text evidence="2">The sequence shown here is derived from an EMBL/GenBank/DDBJ whole genome shotgun (WGS) entry which is preliminary data.</text>
</comment>
<evidence type="ECO:0000259" key="1">
    <source>
        <dbReference type="Pfam" id="PF07811"/>
    </source>
</evidence>
<keyword evidence="3" id="KW-1185">Reference proteome</keyword>
<reference evidence="2 3" key="1">
    <citation type="journal article" date="2013" name="Stand. Genomic Sci.">
        <title>Genomic Encyclopedia of Type Strains, Phase I: The one thousand microbial genomes (KMG-I) project.</title>
        <authorList>
            <person name="Kyrpides N.C."/>
            <person name="Woyke T."/>
            <person name="Eisen J.A."/>
            <person name="Garrity G."/>
            <person name="Lilburn T.G."/>
            <person name="Beck B.J."/>
            <person name="Whitman W.B."/>
            <person name="Hugenholtz P."/>
            <person name="Klenk H.P."/>
        </authorList>
    </citation>
    <scope>NUCLEOTIDE SEQUENCE [LARGE SCALE GENOMIC DNA]</scope>
    <source>
        <strain evidence="2 3">DSM 45044</strain>
    </source>
</reference>
<evidence type="ECO:0000313" key="2">
    <source>
        <dbReference type="EMBL" id="TWJ10771.1"/>
    </source>
</evidence>
<dbReference type="RefSeq" id="WP_147141756.1">
    <property type="nucleotide sequence ID" value="NZ_BAABIJ010000003.1"/>
</dbReference>
<dbReference type="Proteomes" id="UP000321617">
    <property type="component" value="Unassembled WGS sequence"/>
</dbReference>
<gene>
    <name evidence="2" type="ORF">LX16_4195</name>
</gene>
<protein>
    <submittedName>
        <fullName evidence="2">TadE-like protein</fullName>
    </submittedName>
</protein>
<sequence length="119" mass="12206">MIRRRRPGGDAGHATAELAVAFPAVLLLLAAVVGGVYAAVAQVRCVDAAREAALAEARGEAGALVGASRAPEGARVRIDTTADTVTAVVTVEVRPWAEWLPGVPLRADATAAREDVGVR</sequence>
<dbReference type="InterPro" id="IPR012495">
    <property type="entry name" value="TadE-like_dom"/>
</dbReference>
<accession>A0A562UYQ6</accession>